<evidence type="ECO:0000313" key="1">
    <source>
        <dbReference type="EMBL" id="KAK1936132.1"/>
    </source>
</evidence>
<sequence>MWRFAYSFLRWKSTEKTLITNKSRALSSRLDELLRTGLKDSDPTHQEKVLDIAKSMLKQTMPLHEEAAIIGKLKFFKTLNDSFWLDYVSKLDKRLDAAYNLRQQGNVDSVDEHTDNRDINMRTLLRISRHLVDANVSSSSITTLFVKWVKHNGYYLVPHQMSSFNGMLEYLAHVGNGQNIAPDDFDVVGECVQGIKPYHLVDTLYLLGKLRIKNEAMIKTVGRVLHNEIAKGLLTPYHKTKLARAYAMLQHEHITFFKHIAEELRIIFEWKDAGKCLNVAAPVGGRYIEGIGSDECFQPSGAICDVIPYMLTEVDRTESGAQRERAVFTGASEQLYTDGQIIYILDSMMYLKLHHLEPYFRKLLHSAIKHCYVTSSLEQFDVEQLRSAVTLVAQCRKVVDDNVLETISRRFIQAFVDGNCKPAQLALFLKYLVKQTRKIVKTVNRRNRVSFKANFVPPKWLGKPLSEAETLLGGRSQPSMLEACCTKICENVYRFNISDLTLAIRSVAYLGFRNESFYKAFIPYFKEQVSALTKVGIKEEHLFSLMAKRHQLYLHGIDKAHNLYVKRIG</sequence>
<reference evidence="1" key="1">
    <citation type="journal article" date="2014" name="Nucleic Acids Res.">
        <title>The evolutionary dynamics of variant antigen genes in Babesia reveal a history of genomic innovation underlying host-parasite interaction.</title>
        <authorList>
            <person name="Jackson A.P."/>
            <person name="Otto T.D."/>
            <person name="Darby A."/>
            <person name="Ramaprasad A."/>
            <person name="Xia D."/>
            <person name="Echaide I.E."/>
            <person name="Farber M."/>
            <person name="Gahlot S."/>
            <person name="Gamble J."/>
            <person name="Gupta D."/>
            <person name="Gupta Y."/>
            <person name="Jackson L."/>
            <person name="Malandrin L."/>
            <person name="Malas T.B."/>
            <person name="Moussa E."/>
            <person name="Nair M."/>
            <person name="Reid A.J."/>
            <person name="Sanders M."/>
            <person name="Sharma J."/>
            <person name="Tracey A."/>
            <person name="Quail M.A."/>
            <person name="Weir W."/>
            <person name="Wastling J.M."/>
            <person name="Hall N."/>
            <person name="Willadsen P."/>
            <person name="Lingelbach K."/>
            <person name="Shiels B."/>
            <person name="Tait A."/>
            <person name="Berriman M."/>
            <person name="Allred D.R."/>
            <person name="Pain A."/>
        </authorList>
    </citation>
    <scope>NUCLEOTIDE SEQUENCE</scope>
    <source>
        <strain evidence="1">1802A</strain>
    </source>
</reference>
<dbReference type="AlphaFoldDB" id="A0AAD9GD10"/>
<dbReference type="Proteomes" id="UP001195914">
    <property type="component" value="Unassembled WGS sequence"/>
</dbReference>
<accession>A0AAD9GD10</accession>
<protein>
    <submittedName>
        <fullName evidence="1">Uncharacterized protein</fullName>
    </submittedName>
</protein>
<comment type="caution">
    <text evidence="1">The sequence shown here is derived from an EMBL/GenBank/DDBJ whole genome shotgun (WGS) entry which is preliminary data.</text>
</comment>
<reference evidence="1" key="2">
    <citation type="submission" date="2021-05" db="EMBL/GenBank/DDBJ databases">
        <authorList>
            <person name="Pain A."/>
        </authorList>
    </citation>
    <scope>NUCLEOTIDE SEQUENCE</scope>
    <source>
        <strain evidence="1">1802A</strain>
    </source>
</reference>
<dbReference type="EMBL" id="JAHBMH010000044">
    <property type="protein sequence ID" value="KAK1936132.1"/>
    <property type="molecule type" value="Genomic_DNA"/>
</dbReference>
<name>A0AAD9GD10_BABDI</name>
<keyword evidence="2" id="KW-1185">Reference proteome</keyword>
<proteinExistence type="predicted"/>
<organism evidence="1 2">
    <name type="scientific">Babesia divergens</name>
    <dbReference type="NCBI Taxonomy" id="32595"/>
    <lineage>
        <taxon>Eukaryota</taxon>
        <taxon>Sar</taxon>
        <taxon>Alveolata</taxon>
        <taxon>Apicomplexa</taxon>
        <taxon>Aconoidasida</taxon>
        <taxon>Piroplasmida</taxon>
        <taxon>Babesiidae</taxon>
        <taxon>Babesia</taxon>
    </lineage>
</organism>
<evidence type="ECO:0000313" key="2">
    <source>
        <dbReference type="Proteomes" id="UP001195914"/>
    </source>
</evidence>
<gene>
    <name evidence="1" type="ORF">X943_001579</name>
</gene>